<dbReference type="AlphaFoldDB" id="A0A402ACG4"/>
<dbReference type="InterPro" id="IPR055414">
    <property type="entry name" value="LRR_R13L4/SHOC2-like"/>
</dbReference>
<evidence type="ECO:0000256" key="2">
    <source>
        <dbReference type="ARBA" id="ARBA00022737"/>
    </source>
</evidence>
<evidence type="ECO:0000313" key="4">
    <source>
        <dbReference type="EMBL" id="GCE16776.1"/>
    </source>
</evidence>
<keyword evidence="2" id="KW-0677">Repeat</keyword>
<name>A0A402ACG4_9CHLR</name>
<dbReference type="InterPro" id="IPR032675">
    <property type="entry name" value="LRR_dom_sf"/>
</dbReference>
<dbReference type="PANTHER" id="PTHR48051">
    <property type="match status" value="1"/>
</dbReference>
<dbReference type="SUPFAM" id="SSF52047">
    <property type="entry name" value="RNI-like"/>
    <property type="match status" value="1"/>
</dbReference>
<dbReference type="Gene3D" id="3.80.10.10">
    <property type="entry name" value="Ribonuclease Inhibitor"/>
    <property type="match status" value="1"/>
</dbReference>
<dbReference type="SMART" id="SM00369">
    <property type="entry name" value="LRR_TYP"/>
    <property type="match status" value="3"/>
</dbReference>
<dbReference type="Pfam" id="PF23598">
    <property type="entry name" value="LRR_14"/>
    <property type="match status" value="1"/>
</dbReference>
<dbReference type="Proteomes" id="UP000287188">
    <property type="component" value="Unassembled WGS sequence"/>
</dbReference>
<dbReference type="RefSeq" id="WP_126548605.1">
    <property type="nucleotide sequence ID" value="NZ_BIFS01000001.1"/>
</dbReference>
<reference evidence="5" key="1">
    <citation type="submission" date="2018-12" db="EMBL/GenBank/DDBJ databases">
        <title>Tengunoibacter tsumagoiensis gen. nov., sp. nov., Dictyobacter kobayashii sp. nov., D. alpinus sp. nov., and D. joshuensis sp. nov. and description of Dictyobacteraceae fam. nov. within the order Ktedonobacterales isolated from Tengu-no-mugimeshi.</title>
        <authorList>
            <person name="Wang C.M."/>
            <person name="Zheng Y."/>
            <person name="Sakai Y."/>
            <person name="Toyoda A."/>
            <person name="Minakuchi Y."/>
            <person name="Abe K."/>
            <person name="Yokota A."/>
            <person name="Yabe S."/>
        </authorList>
    </citation>
    <scope>NUCLEOTIDE SEQUENCE [LARGE SCALE GENOMIC DNA]</scope>
    <source>
        <strain evidence="5">Uno11</strain>
    </source>
</reference>
<keyword evidence="1" id="KW-0433">Leucine-rich repeat</keyword>
<organism evidence="4 5">
    <name type="scientific">Dictyobacter kobayashii</name>
    <dbReference type="NCBI Taxonomy" id="2014872"/>
    <lineage>
        <taxon>Bacteria</taxon>
        <taxon>Bacillati</taxon>
        <taxon>Chloroflexota</taxon>
        <taxon>Ktedonobacteria</taxon>
        <taxon>Ktedonobacterales</taxon>
        <taxon>Dictyobacteraceae</taxon>
        <taxon>Dictyobacter</taxon>
    </lineage>
</organism>
<protein>
    <recommendedName>
        <fullName evidence="3">Disease resistance R13L4/SHOC-2-like LRR domain-containing protein</fullName>
    </recommendedName>
</protein>
<gene>
    <name evidence="4" type="ORF">KDK_05760</name>
</gene>
<proteinExistence type="predicted"/>
<dbReference type="InterPro" id="IPR003591">
    <property type="entry name" value="Leu-rich_rpt_typical-subtyp"/>
</dbReference>
<evidence type="ECO:0000256" key="1">
    <source>
        <dbReference type="ARBA" id="ARBA00022614"/>
    </source>
</evidence>
<dbReference type="OrthoDB" id="161835at2"/>
<evidence type="ECO:0000313" key="5">
    <source>
        <dbReference type="Proteomes" id="UP000287188"/>
    </source>
</evidence>
<accession>A0A402ACG4</accession>
<evidence type="ECO:0000259" key="3">
    <source>
        <dbReference type="Pfam" id="PF23598"/>
    </source>
</evidence>
<sequence length="419" mass="47990">MGWKGYAIFIESITADRALAAFPGAFTFNEHHFDVEDAFSGTFSERLAKGTGQWLAECIISQHHGWVVLLDPHWMTLDWHERGVFERLSQGRRIFAFLMESTSGTYWFWYYVNGVLKRSVYDEDTRRDESGPPLPQEAQITLPWFDEEYLFLLLERVTGWTWERMESLTYVGVDMDHQWYDLDMLHPDEQPVLKRIVEAVRQSFEHVIPGYSLDTEGYLTKLMLAHAPDVSELSSLTHLKELTLDQCQLSPAMWSWQGVEALELKGTGLASLSPQISNLKNLTYLYICEPLLRYLPSEIGQLPNLEYLQVGWTHIQTLPASIGDLTHLRQLILNDNAHLTHLPASIASLTHLERLDLSSAALTQLPPEIARLSSLQTLIVTGSQLRVWPIEITHLPHLRRFEMQETPLCVSEGDGSFDL</sequence>
<dbReference type="InterPro" id="IPR050216">
    <property type="entry name" value="LRR_domain-containing"/>
</dbReference>
<feature type="domain" description="Disease resistance R13L4/SHOC-2-like LRR" evidence="3">
    <location>
        <begin position="276"/>
        <end position="359"/>
    </location>
</feature>
<dbReference type="PANTHER" id="PTHR48051:SF54">
    <property type="entry name" value="LEUCINE-RICH REPEAT-CONTAINING PROTEIN"/>
    <property type="match status" value="1"/>
</dbReference>
<dbReference type="EMBL" id="BIFS01000001">
    <property type="protein sequence ID" value="GCE16776.1"/>
    <property type="molecule type" value="Genomic_DNA"/>
</dbReference>
<keyword evidence="5" id="KW-1185">Reference proteome</keyword>
<comment type="caution">
    <text evidence="4">The sequence shown here is derived from an EMBL/GenBank/DDBJ whole genome shotgun (WGS) entry which is preliminary data.</text>
</comment>
<dbReference type="GO" id="GO:0005737">
    <property type="term" value="C:cytoplasm"/>
    <property type="evidence" value="ECO:0007669"/>
    <property type="project" value="TreeGrafter"/>
</dbReference>